<dbReference type="GO" id="GO:0000156">
    <property type="term" value="F:phosphorelay response regulator activity"/>
    <property type="evidence" value="ECO:0007669"/>
    <property type="project" value="InterPro"/>
</dbReference>
<evidence type="ECO:0000313" key="5">
    <source>
        <dbReference type="Proteomes" id="UP000295334"/>
    </source>
</evidence>
<accession>A0A4R1BR03</accession>
<keyword evidence="1" id="KW-0597">Phosphoprotein</keyword>
<feature type="modified residue" description="4-aspartylphosphate" evidence="1">
    <location>
        <position position="56"/>
    </location>
</feature>
<sequence>MLSCYIIDDEFHSIKSLSKYIDDTPFIELVGYNENPVAALAQFQQMSRYPDIIFLDIEMPQLSGLEMSSLLKDKTAIVFTTAHPGFALEAFELEIRDYLLKPVSYQRFLKCVTKLQEQLSPKLNPVPEKTDAFFYIQSEGKGKLLKVFTNEIVFIESKKNYVSISTVQGNSLTYLTLTEIEEKLPPFFLRISKSHIINSHKITSVQGNEVRMQNNAQGFLVGPSYKAAFQAYMDTHLIRSKRL</sequence>
<comment type="caution">
    <text evidence="4">The sequence shown here is derived from an EMBL/GenBank/DDBJ whole genome shotgun (WGS) entry which is preliminary data.</text>
</comment>
<dbReference type="RefSeq" id="WP_131445534.1">
    <property type="nucleotide sequence ID" value="NZ_SJZI01000001.1"/>
</dbReference>
<gene>
    <name evidence="4" type="ORF">EPD60_00330</name>
</gene>
<dbReference type="Gene3D" id="2.40.50.1020">
    <property type="entry name" value="LytTr DNA-binding domain"/>
    <property type="match status" value="1"/>
</dbReference>
<dbReference type="GO" id="GO:0003677">
    <property type="term" value="F:DNA binding"/>
    <property type="evidence" value="ECO:0007669"/>
    <property type="project" value="InterPro"/>
</dbReference>
<dbReference type="InterPro" id="IPR046947">
    <property type="entry name" value="LytR-like"/>
</dbReference>
<dbReference type="SMART" id="SM00850">
    <property type="entry name" value="LytTR"/>
    <property type="match status" value="1"/>
</dbReference>
<dbReference type="AlphaFoldDB" id="A0A4R1BR03"/>
<organism evidence="4 5">
    <name type="scientific">Flaviaesturariibacter flavus</name>
    <dbReference type="NCBI Taxonomy" id="2502780"/>
    <lineage>
        <taxon>Bacteria</taxon>
        <taxon>Pseudomonadati</taxon>
        <taxon>Bacteroidota</taxon>
        <taxon>Chitinophagia</taxon>
        <taxon>Chitinophagales</taxon>
        <taxon>Chitinophagaceae</taxon>
        <taxon>Flaviaestuariibacter</taxon>
    </lineage>
</organism>
<proteinExistence type="predicted"/>
<dbReference type="InterPro" id="IPR001789">
    <property type="entry name" value="Sig_transdc_resp-reg_receiver"/>
</dbReference>
<evidence type="ECO:0000256" key="1">
    <source>
        <dbReference type="PROSITE-ProRule" id="PRU00169"/>
    </source>
</evidence>
<evidence type="ECO:0000259" key="2">
    <source>
        <dbReference type="PROSITE" id="PS50110"/>
    </source>
</evidence>
<dbReference type="SMART" id="SM00448">
    <property type="entry name" value="REC"/>
    <property type="match status" value="1"/>
</dbReference>
<protein>
    <submittedName>
        <fullName evidence="4">Response regulator transcription factor</fullName>
    </submittedName>
</protein>
<dbReference type="PROSITE" id="PS50110">
    <property type="entry name" value="RESPONSE_REGULATORY"/>
    <property type="match status" value="1"/>
</dbReference>
<keyword evidence="5" id="KW-1185">Reference proteome</keyword>
<dbReference type="SUPFAM" id="SSF52172">
    <property type="entry name" value="CheY-like"/>
    <property type="match status" value="1"/>
</dbReference>
<dbReference type="EMBL" id="SJZI01000001">
    <property type="protein sequence ID" value="TCJ19605.1"/>
    <property type="molecule type" value="Genomic_DNA"/>
</dbReference>
<dbReference type="OrthoDB" id="1646880at2"/>
<dbReference type="Proteomes" id="UP000295334">
    <property type="component" value="Unassembled WGS sequence"/>
</dbReference>
<dbReference type="Gene3D" id="3.40.50.2300">
    <property type="match status" value="1"/>
</dbReference>
<feature type="domain" description="Response regulatory" evidence="2">
    <location>
        <begin position="3"/>
        <end position="116"/>
    </location>
</feature>
<dbReference type="Pfam" id="PF00072">
    <property type="entry name" value="Response_reg"/>
    <property type="match status" value="1"/>
</dbReference>
<evidence type="ECO:0000259" key="3">
    <source>
        <dbReference type="PROSITE" id="PS50930"/>
    </source>
</evidence>
<dbReference type="PROSITE" id="PS50930">
    <property type="entry name" value="HTH_LYTTR"/>
    <property type="match status" value="1"/>
</dbReference>
<dbReference type="InterPro" id="IPR007492">
    <property type="entry name" value="LytTR_DNA-bd_dom"/>
</dbReference>
<reference evidence="4 5" key="1">
    <citation type="submission" date="2019-03" db="EMBL/GenBank/DDBJ databases">
        <authorList>
            <person name="Kim M.K.M."/>
        </authorList>
    </citation>
    <scope>NUCLEOTIDE SEQUENCE [LARGE SCALE GENOMIC DNA]</scope>
    <source>
        <strain evidence="4 5">17J68-12</strain>
    </source>
</reference>
<dbReference type="PANTHER" id="PTHR37299:SF1">
    <property type="entry name" value="STAGE 0 SPORULATION PROTEIN A HOMOLOG"/>
    <property type="match status" value="1"/>
</dbReference>
<evidence type="ECO:0000313" key="4">
    <source>
        <dbReference type="EMBL" id="TCJ19605.1"/>
    </source>
</evidence>
<name>A0A4R1BR03_9BACT</name>
<dbReference type="PANTHER" id="PTHR37299">
    <property type="entry name" value="TRANSCRIPTIONAL REGULATOR-RELATED"/>
    <property type="match status" value="1"/>
</dbReference>
<dbReference type="InterPro" id="IPR011006">
    <property type="entry name" value="CheY-like_superfamily"/>
</dbReference>
<dbReference type="Pfam" id="PF04397">
    <property type="entry name" value="LytTR"/>
    <property type="match status" value="1"/>
</dbReference>
<feature type="domain" description="HTH LytTR-type" evidence="3">
    <location>
        <begin position="136"/>
        <end position="206"/>
    </location>
</feature>